<protein>
    <submittedName>
        <fullName evidence="2">Uncharacterized protein</fullName>
    </submittedName>
</protein>
<reference evidence="2" key="1">
    <citation type="submission" date="2021-02" db="EMBL/GenBank/DDBJ databases">
        <authorList>
            <person name="Nowell W R."/>
        </authorList>
    </citation>
    <scope>NUCLEOTIDE SEQUENCE</scope>
</reference>
<dbReference type="EMBL" id="CAJNRG010018718">
    <property type="protein sequence ID" value="CAF2261748.1"/>
    <property type="molecule type" value="Genomic_DNA"/>
</dbReference>
<comment type="caution">
    <text evidence="2">The sequence shown here is derived from an EMBL/GenBank/DDBJ whole genome shotgun (WGS) entry which is preliminary data.</text>
</comment>
<evidence type="ECO:0000256" key="1">
    <source>
        <dbReference type="SAM" id="MobiDB-lite"/>
    </source>
</evidence>
<sequence>MFPSSYLKPVIVNGKPTETDLSSIVTHTNHIGLRQHLASNHKILLNDDADIIAESYGLYNVNDFTKEHERNIILCGFDGFKNTSRTTGTTIIQIDDKRSTIEIATTGGKPLKNMKNWINYTGFDGSHNRFLYMSIPKIIHSRPQDFKVNVDTRYNPSLNHLCVIIHSFGTVRFAFQMSNAERTKFCGATFQQISTSSGDNEQTQTQTPRDRSAMFTIWNLIADLIETQDLKPNEQQQISDFYAKAGTVFPRLVCLMQLYYNASEILERVKDTIIFAEGDSHDLVINENFVNSAANIIKKDYHVYDKTYLPYTENNQVTMDPMVIVDKDIVIAAWKWYEHRLNIATKLFTIDHDFSNKPITASSLSFSFKPKTLKQLIIMFDYNIFPLSAISVKHPVTGQTAQLIPYYENVSSNKQVTPKQLNQYKKLQSIVHVQTDVSTPNKRRLNDSSGLGELLTPKQQRSGNKQFQDNEIILDETGDNRQVDSTTKYVQQDKISFDQVKRAVSSNLPCFYITFHLTNKDQKVPSAFNAADQVCAQCDGNHHSLSSQCEAIKAYKVQLTEPVDNALARGVIHRSEPNKQVPIFNHDDFPPVSNPNRNKVSAWGLKQGPAHQPTIEFTEITEVLTALNK</sequence>
<feature type="region of interest" description="Disordered" evidence="1">
    <location>
        <begin position="438"/>
        <end position="470"/>
    </location>
</feature>
<name>A0A817AHW2_9BILA</name>
<evidence type="ECO:0000313" key="3">
    <source>
        <dbReference type="Proteomes" id="UP000663887"/>
    </source>
</evidence>
<dbReference type="AlphaFoldDB" id="A0A817AHW2"/>
<organism evidence="2 3">
    <name type="scientific">Rotaria magnacalcarata</name>
    <dbReference type="NCBI Taxonomy" id="392030"/>
    <lineage>
        <taxon>Eukaryota</taxon>
        <taxon>Metazoa</taxon>
        <taxon>Spiralia</taxon>
        <taxon>Gnathifera</taxon>
        <taxon>Rotifera</taxon>
        <taxon>Eurotatoria</taxon>
        <taxon>Bdelloidea</taxon>
        <taxon>Philodinida</taxon>
        <taxon>Philodinidae</taxon>
        <taxon>Rotaria</taxon>
    </lineage>
</organism>
<proteinExistence type="predicted"/>
<evidence type="ECO:0000313" key="2">
    <source>
        <dbReference type="EMBL" id="CAF2261748.1"/>
    </source>
</evidence>
<accession>A0A817AHW2</accession>
<dbReference type="Proteomes" id="UP000663887">
    <property type="component" value="Unassembled WGS sequence"/>
</dbReference>
<gene>
    <name evidence="2" type="ORF">XDN619_LOCUS36205</name>
</gene>
<feature type="compositionally biased region" description="Polar residues" evidence="1">
    <location>
        <begin position="457"/>
        <end position="469"/>
    </location>
</feature>